<evidence type="ECO:0000256" key="1">
    <source>
        <dbReference type="ARBA" id="ARBA00022670"/>
    </source>
</evidence>
<dbReference type="InterPro" id="IPR051458">
    <property type="entry name" value="Cyt/Met_Dipeptidase"/>
</dbReference>
<dbReference type="RefSeq" id="WP_021604564.1">
    <property type="nucleotide sequence ID" value="NZ_KE951503.1"/>
</dbReference>
<keyword evidence="3" id="KW-0378">Hydrolase</keyword>
<evidence type="ECO:0000256" key="2">
    <source>
        <dbReference type="ARBA" id="ARBA00022723"/>
    </source>
</evidence>
<keyword evidence="2" id="KW-0479">Metal-binding</keyword>
<sequence length="460" mass="48568">MATTEALRKQISQSMPEIIDELTELVAIPSVAFAGHDLAQVRRSAEHVAGLFEQLGGQVEILSAPTDSGEKGQDAVVAHFDGPAGAPRVLLYAHHDVQPAAGQGGWDQADPFKAERRGERLYGRGTADDGAGVITHVESLRALKALGELPVNVTVYIEGEEEVGSPSFVNFLNTYRERLEADVIVVADSSNWKVGTPALTTSLRGVVQSDVTVTTLDHGLHSGQFGGPVPDATTTLIRLLASLHDEAGDVAVKGLVSQGQADPDFPFYPEEDFRADAGLLEGVQLMGTGDLTARVWTKPSITVIGIDTPSIAQSSNTLTPSASARISMRIAPGQDPREAHAALEAHLLEHAPFGAQVTVSNRELGQPFKADGDSEATVDAMESLAASWQTGAVKIGQGGSIPFISDLREVFPQAQVLVTGIEDPDSRAHSANESMHLGELENIVLAQALLLARLGGALED</sequence>
<evidence type="ECO:0000256" key="3">
    <source>
        <dbReference type="ARBA" id="ARBA00022801"/>
    </source>
</evidence>
<comment type="caution">
    <text evidence="5">The sequence shown here is derived from an EMBL/GenBank/DDBJ whole genome shotgun (WGS) entry which is preliminary data.</text>
</comment>
<dbReference type="GO" id="GO:0046872">
    <property type="term" value="F:metal ion binding"/>
    <property type="evidence" value="ECO:0007669"/>
    <property type="project" value="UniProtKB-KW"/>
</dbReference>
<dbReference type="InterPro" id="IPR002933">
    <property type="entry name" value="Peptidase_M20"/>
</dbReference>
<dbReference type="Pfam" id="PF07687">
    <property type="entry name" value="M20_dimer"/>
    <property type="match status" value="1"/>
</dbReference>
<feature type="domain" description="Peptidase M20 dimerisation" evidence="4">
    <location>
        <begin position="211"/>
        <end position="352"/>
    </location>
</feature>
<keyword evidence="1" id="KW-0645">Protease</keyword>
<proteinExistence type="predicted"/>
<accession>U1Q422</accession>
<dbReference type="HOGENOM" id="CLU_029469_2_0_11"/>
<dbReference type="Pfam" id="PF01546">
    <property type="entry name" value="Peptidase_M20"/>
    <property type="match status" value="1"/>
</dbReference>
<protein>
    <submittedName>
        <fullName evidence="5">Peptidase dimerization domain protein</fullName>
    </submittedName>
</protein>
<dbReference type="InterPro" id="IPR011650">
    <property type="entry name" value="Peptidase_M20_dimer"/>
</dbReference>
<organism evidence="5 6">
    <name type="scientific">Actinomyces graevenitzii F0530</name>
    <dbReference type="NCBI Taxonomy" id="1321817"/>
    <lineage>
        <taxon>Bacteria</taxon>
        <taxon>Bacillati</taxon>
        <taxon>Actinomycetota</taxon>
        <taxon>Actinomycetes</taxon>
        <taxon>Actinomycetales</taxon>
        <taxon>Actinomycetaceae</taxon>
        <taxon>Actinomyces</taxon>
    </lineage>
</organism>
<dbReference type="EMBL" id="AWSC01000019">
    <property type="protein sequence ID" value="ERH17286.1"/>
    <property type="molecule type" value="Genomic_DNA"/>
</dbReference>
<reference evidence="5 6" key="1">
    <citation type="submission" date="2013-08" db="EMBL/GenBank/DDBJ databases">
        <authorList>
            <person name="Weinstock G."/>
            <person name="Sodergren E."/>
            <person name="Wylie T."/>
            <person name="Fulton L."/>
            <person name="Fulton R."/>
            <person name="Fronick C."/>
            <person name="O'Laughlin M."/>
            <person name="Godfrey J."/>
            <person name="Miner T."/>
            <person name="Herter B."/>
            <person name="Appelbaum E."/>
            <person name="Cordes M."/>
            <person name="Lek S."/>
            <person name="Wollam A."/>
            <person name="Pepin K.H."/>
            <person name="Palsikar V.B."/>
            <person name="Mitreva M."/>
            <person name="Wilson R.K."/>
        </authorList>
    </citation>
    <scope>NUCLEOTIDE SEQUENCE [LARGE SCALE GENOMIC DNA]</scope>
    <source>
        <strain evidence="5 6">F0530</strain>
    </source>
</reference>
<dbReference type="NCBIfam" id="NF005914">
    <property type="entry name" value="PRK07907.1"/>
    <property type="match status" value="1"/>
</dbReference>
<dbReference type="Gene3D" id="3.30.70.360">
    <property type="match status" value="1"/>
</dbReference>
<name>U1Q422_9ACTO</name>
<dbReference type="PANTHER" id="PTHR43270:SF12">
    <property type="entry name" value="SUCCINYL-DIAMINOPIMELATE DESUCCINYLASE"/>
    <property type="match status" value="1"/>
</dbReference>
<dbReference type="GO" id="GO:0006508">
    <property type="term" value="P:proteolysis"/>
    <property type="evidence" value="ECO:0007669"/>
    <property type="project" value="UniProtKB-KW"/>
</dbReference>
<dbReference type="Gene3D" id="3.40.630.10">
    <property type="entry name" value="Zn peptidases"/>
    <property type="match status" value="1"/>
</dbReference>
<evidence type="ECO:0000313" key="6">
    <source>
        <dbReference type="Proteomes" id="UP000016481"/>
    </source>
</evidence>
<dbReference type="AlphaFoldDB" id="U1Q422"/>
<dbReference type="GO" id="GO:0008233">
    <property type="term" value="F:peptidase activity"/>
    <property type="evidence" value="ECO:0007669"/>
    <property type="project" value="UniProtKB-KW"/>
</dbReference>
<dbReference type="PANTHER" id="PTHR43270">
    <property type="entry name" value="BETA-ALA-HIS DIPEPTIDASE"/>
    <property type="match status" value="1"/>
</dbReference>
<gene>
    <name evidence="5" type="ORF">HMPREF1978_00597</name>
</gene>
<dbReference type="PATRIC" id="fig|1321817.3.peg.522"/>
<evidence type="ECO:0000313" key="5">
    <source>
        <dbReference type="EMBL" id="ERH17286.1"/>
    </source>
</evidence>
<evidence type="ECO:0000259" key="4">
    <source>
        <dbReference type="Pfam" id="PF07687"/>
    </source>
</evidence>
<dbReference type="Proteomes" id="UP000016481">
    <property type="component" value="Unassembled WGS sequence"/>
</dbReference>
<dbReference type="SUPFAM" id="SSF53187">
    <property type="entry name" value="Zn-dependent exopeptidases"/>
    <property type="match status" value="1"/>
</dbReference>